<name>A0A917SD08_9ACTN</name>
<dbReference type="GO" id="GO:0008484">
    <property type="term" value="F:sulfuric ester hydrolase activity"/>
    <property type="evidence" value="ECO:0007669"/>
    <property type="project" value="TreeGrafter"/>
</dbReference>
<sequence length="500" mass="55481">MPTDRPDIVIVMTDQHRADVHARNGFPLDTMPFVDALAAEGTWFDRAYTASPLCCPARTSLMTGRWPSAHRVTQNPAADQAVFGTDLFQAAKQAGYATALIGKNHTYLTADDVDVYVDFMHDGAVIPSADPVEAAFDGWLAGLRHRTAEDPTPYPLEAQNPYRIVQAALDWSRSLPDDVPMIMVVSFPEPHNPYQVPAPYFDLFPPESLPPVRAGAEALADRPFSWRYLRELGDQAVEDYEGIIPRARSNYFGMLRLIDDQVRRLHEGLADRHARRERVIALTADHGDYVGEYGLVRKGAEVPDVLARIPLVITGDAVRSGPSEAHVSLADLMPTFCEAMGLALPVGVQGRSLWPLITGADYPEAEFRSAYVEQGMGGLPYDEHDRLPDPIPGLFRDGPGGAPRFDELNAVTQSGRRRKIRAGRWSLQIDLLGNCGLYDLDDDPDELIDLWDAPTAEVQDAKIDLLRELAVWQLRTEDSLPQTPRGYVQKLNPRNWLADG</sequence>
<gene>
    <name evidence="5" type="ORF">GCM10011575_34710</name>
</gene>
<dbReference type="Gene3D" id="3.40.720.10">
    <property type="entry name" value="Alkaline Phosphatase, subunit A"/>
    <property type="match status" value="1"/>
</dbReference>
<dbReference type="AlphaFoldDB" id="A0A917SD08"/>
<dbReference type="InterPro" id="IPR000917">
    <property type="entry name" value="Sulfatase_N"/>
</dbReference>
<accession>A0A917SD08</accession>
<proteinExistence type="inferred from homology"/>
<reference evidence="5" key="1">
    <citation type="journal article" date="2014" name="Int. J. Syst. Evol. Microbiol.">
        <title>Complete genome sequence of Corynebacterium casei LMG S-19264T (=DSM 44701T), isolated from a smear-ripened cheese.</title>
        <authorList>
            <consortium name="US DOE Joint Genome Institute (JGI-PGF)"/>
            <person name="Walter F."/>
            <person name="Albersmeier A."/>
            <person name="Kalinowski J."/>
            <person name="Ruckert C."/>
        </authorList>
    </citation>
    <scope>NUCLEOTIDE SEQUENCE</scope>
    <source>
        <strain evidence="5">CGMCC 4.7306</strain>
    </source>
</reference>
<reference evidence="5" key="2">
    <citation type="submission" date="2020-09" db="EMBL/GenBank/DDBJ databases">
        <authorList>
            <person name="Sun Q."/>
            <person name="Zhou Y."/>
        </authorList>
    </citation>
    <scope>NUCLEOTIDE SEQUENCE</scope>
    <source>
        <strain evidence="5">CGMCC 4.7306</strain>
    </source>
</reference>
<dbReference type="InterPro" id="IPR024607">
    <property type="entry name" value="Sulfatase_CS"/>
</dbReference>
<keyword evidence="2" id="KW-0479">Metal-binding</keyword>
<dbReference type="RefSeq" id="WP_188896633.1">
    <property type="nucleotide sequence ID" value="NZ_BMMZ01000009.1"/>
</dbReference>
<keyword evidence="6" id="KW-1185">Reference proteome</keyword>
<dbReference type="PANTHER" id="PTHR45953">
    <property type="entry name" value="IDURONATE 2-SULFATASE"/>
    <property type="match status" value="1"/>
</dbReference>
<keyword evidence="3" id="KW-0378">Hydrolase</keyword>
<evidence type="ECO:0000313" key="5">
    <source>
        <dbReference type="EMBL" id="GGL73406.1"/>
    </source>
</evidence>
<organism evidence="5 6">
    <name type="scientific">Microlunatus endophyticus</name>
    <dbReference type="NCBI Taxonomy" id="1716077"/>
    <lineage>
        <taxon>Bacteria</taxon>
        <taxon>Bacillati</taxon>
        <taxon>Actinomycetota</taxon>
        <taxon>Actinomycetes</taxon>
        <taxon>Propionibacteriales</taxon>
        <taxon>Propionibacteriaceae</taxon>
        <taxon>Microlunatus</taxon>
    </lineage>
</organism>
<dbReference type="SUPFAM" id="SSF53649">
    <property type="entry name" value="Alkaline phosphatase-like"/>
    <property type="match status" value="1"/>
</dbReference>
<dbReference type="GO" id="GO:0046872">
    <property type="term" value="F:metal ion binding"/>
    <property type="evidence" value="ECO:0007669"/>
    <property type="project" value="UniProtKB-KW"/>
</dbReference>
<dbReference type="Pfam" id="PF00884">
    <property type="entry name" value="Sulfatase"/>
    <property type="match status" value="1"/>
</dbReference>
<dbReference type="Proteomes" id="UP000613840">
    <property type="component" value="Unassembled WGS sequence"/>
</dbReference>
<dbReference type="InterPro" id="IPR017850">
    <property type="entry name" value="Alkaline_phosphatase_core_sf"/>
</dbReference>
<dbReference type="EMBL" id="BMMZ01000009">
    <property type="protein sequence ID" value="GGL73406.1"/>
    <property type="molecule type" value="Genomic_DNA"/>
</dbReference>
<comment type="caution">
    <text evidence="5">The sequence shown here is derived from an EMBL/GenBank/DDBJ whole genome shotgun (WGS) entry which is preliminary data.</text>
</comment>
<evidence type="ECO:0000256" key="1">
    <source>
        <dbReference type="ARBA" id="ARBA00008779"/>
    </source>
</evidence>
<evidence type="ECO:0000256" key="3">
    <source>
        <dbReference type="ARBA" id="ARBA00022801"/>
    </source>
</evidence>
<comment type="similarity">
    <text evidence="1">Belongs to the sulfatase family.</text>
</comment>
<dbReference type="PANTHER" id="PTHR45953:SF1">
    <property type="entry name" value="IDURONATE 2-SULFATASE"/>
    <property type="match status" value="1"/>
</dbReference>
<dbReference type="GO" id="GO:0005737">
    <property type="term" value="C:cytoplasm"/>
    <property type="evidence" value="ECO:0007669"/>
    <property type="project" value="TreeGrafter"/>
</dbReference>
<evidence type="ECO:0000259" key="4">
    <source>
        <dbReference type="Pfam" id="PF00884"/>
    </source>
</evidence>
<evidence type="ECO:0000313" key="6">
    <source>
        <dbReference type="Proteomes" id="UP000613840"/>
    </source>
</evidence>
<dbReference type="PROSITE" id="PS00523">
    <property type="entry name" value="SULFATASE_1"/>
    <property type="match status" value="1"/>
</dbReference>
<evidence type="ECO:0000256" key="2">
    <source>
        <dbReference type="ARBA" id="ARBA00022723"/>
    </source>
</evidence>
<protein>
    <submittedName>
        <fullName evidence="5">Sulfatase</fullName>
    </submittedName>
</protein>
<feature type="domain" description="Sulfatase N-terminal" evidence="4">
    <location>
        <begin position="6"/>
        <end position="341"/>
    </location>
</feature>